<dbReference type="Pfam" id="PF00535">
    <property type="entry name" value="Glycos_transf_2"/>
    <property type="match status" value="1"/>
</dbReference>
<dbReference type="InterPro" id="IPR029044">
    <property type="entry name" value="Nucleotide-diphossugar_trans"/>
</dbReference>
<accession>A0ABT2PB64</accession>
<evidence type="ECO:0000259" key="1">
    <source>
        <dbReference type="Pfam" id="PF00535"/>
    </source>
</evidence>
<gene>
    <name evidence="2" type="ORF">N4R40_05510</name>
</gene>
<evidence type="ECO:0000313" key="3">
    <source>
        <dbReference type="Proteomes" id="UP001300496"/>
    </source>
</evidence>
<dbReference type="Gene3D" id="3.90.550.10">
    <property type="entry name" value="Spore Coat Polysaccharide Biosynthesis Protein SpsA, Chain A"/>
    <property type="match status" value="1"/>
</dbReference>
<dbReference type="RefSeq" id="WP_261606367.1">
    <property type="nucleotide sequence ID" value="NZ_JAODOR010000005.1"/>
</dbReference>
<dbReference type="PANTHER" id="PTHR43179">
    <property type="entry name" value="RHAMNOSYLTRANSFERASE WBBL"/>
    <property type="match status" value="1"/>
</dbReference>
<name>A0ABT2PB64_9MICO</name>
<proteinExistence type="predicted"/>
<reference evidence="2 3" key="1">
    <citation type="journal article" date="2024" name="Int. J. Syst. Evol. Microbiol.">
        <title>Microbacterium memoriense sp. nov., a member of the Actinomycetota from marine beach sediment of the north coast of Portugal.</title>
        <authorList>
            <person name="Santos J.D.N.D."/>
            <person name="Klimek D."/>
            <person name="Calusinska M."/>
            <person name="Lobo-da-Cunha A."/>
            <person name="Catita J."/>
            <person name="Goncalves H."/>
            <person name="Gonzalez I."/>
            <person name="Lage O.M."/>
        </authorList>
    </citation>
    <scope>NUCLEOTIDE SEQUENCE [LARGE SCALE GENOMIC DNA]</scope>
    <source>
        <strain evidence="2 3">PMIC_1C1B</strain>
    </source>
</reference>
<dbReference type="Proteomes" id="UP001300496">
    <property type="component" value="Unassembled WGS sequence"/>
</dbReference>
<evidence type="ECO:0000313" key="2">
    <source>
        <dbReference type="EMBL" id="MCT9001818.1"/>
    </source>
</evidence>
<protein>
    <submittedName>
        <fullName evidence="2">Glycosyltransferase family 2 protein</fullName>
    </submittedName>
</protein>
<dbReference type="SUPFAM" id="SSF53448">
    <property type="entry name" value="Nucleotide-diphospho-sugar transferases"/>
    <property type="match status" value="1"/>
</dbReference>
<dbReference type="EMBL" id="JAODOR010000005">
    <property type="protein sequence ID" value="MCT9001818.1"/>
    <property type="molecule type" value="Genomic_DNA"/>
</dbReference>
<dbReference type="InterPro" id="IPR001173">
    <property type="entry name" value="Glyco_trans_2-like"/>
</dbReference>
<organism evidence="2 3">
    <name type="scientific">Microbacterium memoriense</name>
    <dbReference type="NCBI Taxonomy" id="2978350"/>
    <lineage>
        <taxon>Bacteria</taxon>
        <taxon>Bacillati</taxon>
        <taxon>Actinomycetota</taxon>
        <taxon>Actinomycetes</taxon>
        <taxon>Micrococcales</taxon>
        <taxon>Microbacteriaceae</taxon>
        <taxon>Microbacterium</taxon>
    </lineage>
</organism>
<dbReference type="CDD" id="cd04186">
    <property type="entry name" value="GT_2_like_c"/>
    <property type="match status" value="1"/>
</dbReference>
<keyword evidence="3" id="KW-1185">Reference proteome</keyword>
<feature type="domain" description="Glycosyltransferase 2-like" evidence="1">
    <location>
        <begin position="14"/>
        <end position="186"/>
    </location>
</feature>
<comment type="caution">
    <text evidence="2">The sequence shown here is derived from an EMBL/GenBank/DDBJ whole genome shotgun (WGS) entry which is preliminary data.</text>
</comment>
<sequence length="333" mass="36586">MARDLKTTDESVMVVVLNWNGIADTVSCLDSLWQQDYAALEILVVDNNSSDHSLEVLRPLAESGRIQLLENSSNLGFAGGVNSGISYAIARGVEAVALVNNDALPSTSWVSNLASELFTTRASIATGLLLDGGGKRIDTSGDFYSRWGMPYPRERGKLAEEASSSGPVFSASGGGSLYRTELFQDIGMFDEKFFAYFEDVDLSFRAQLQGKEIRFVRDAVALHRRGSSSSKVAGFTTYQSLKNLPLVFWRNLPASTILRVGPRFALLYLAILANAVRTGRGRPALRGACEGFALVFTHALPTRREIQRRRSITPRSVSALLTSENPFRPHRYH</sequence>
<dbReference type="PANTHER" id="PTHR43179:SF11">
    <property type="entry name" value="GLYCOSYL TRANSFERASE"/>
    <property type="match status" value="1"/>
</dbReference>